<gene>
    <name evidence="1" type="ORF">FA95DRAFT_1405062</name>
</gene>
<evidence type="ECO:0000313" key="1">
    <source>
        <dbReference type="EMBL" id="KAI0046236.1"/>
    </source>
</evidence>
<reference evidence="1" key="1">
    <citation type="submission" date="2021-02" db="EMBL/GenBank/DDBJ databases">
        <authorList>
            <consortium name="DOE Joint Genome Institute"/>
            <person name="Ahrendt S."/>
            <person name="Looney B.P."/>
            <person name="Miyauchi S."/>
            <person name="Morin E."/>
            <person name="Drula E."/>
            <person name="Courty P.E."/>
            <person name="Chicoki N."/>
            <person name="Fauchery L."/>
            <person name="Kohler A."/>
            <person name="Kuo A."/>
            <person name="Labutti K."/>
            <person name="Pangilinan J."/>
            <person name="Lipzen A."/>
            <person name="Riley R."/>
            <person name="Andreopoulos W."/>
            <person name="He G."/>
            <person name="Johnson J."/>
            <person name="Barry K.W."/>
            <person name="Grigoriev I.V."/>
            <person name="Nagy L."/>
            <person name="Hibbett D."/>
            <person name="Henrissat B."/>
            <person name="Matheny P.B."/>
            <person name="Labbe J."/>
            <person name="Martin F."/>
        </authorList>
    </citation>
    <scope>NUCLEOTIDE SEQUENCE</scope>
    <source>
        <strain evidence="1">FP105234-sp</strain>
    </source>
</reference>
<dbReference type="Proteomes" id="UP000814033">
    <property type="component" value="Unassembled WGS sequence"/>
</dbReference>
<comment type="caution">
    <text evidence="1">The sequence shown here is derived from an EMBL/GenBank/DDBJ whole genome shotgun (WGS) entry which is preliminary data.</text>
</comment>
<dbReference type="EMBL" id="MU275930">
    <property type="protein sequence ID" value="KAI0046236.1"/>
    <property type="molecule type" value="Genomic_DNA"/>
</dbReference>
<protein>
    <submittedName>
        <fullName evidence="1">Uncharacterized protein</fullName>
    </submittedName>
</protein>
<organism evidence="1 2">
    <name type="scientific">Auriscalpium vulgare</name>
    <dbReference type="NCBI Taxonomy" id="40419"/>
    <lineage>
        <taxon>Eukaryota</taxon>
        <taxon>Fungi</taxon>
        <taxon>Dikarya</taxon>
        <taxon>Basidiomycota</taxon>
        <taxon>Agaricomycotina</taxon>
        <taxon>Agaricomycetes</taxon>
        <taxon>Russulales</taxon>
        <taxon>Auriscalpiaceae</taxon>
        <taxon>Auriscalpium</taxon>
    </lineage>
</organism>
<evidence type="ECO:0000313" key="2">
    <source>
        <dbReference type="Proteomes" id="UP000814033"/>
    </source>
</evidence>
<keyword evidence="2" id="KW-1185">Reference proteome</keyword>
<accession>A0ACB8RR80</accession>
<name>A0ACB8RR80_9AGAM</name>
<sequence length="64" mass="7046">MLGSRARLAYGVEVGVESIIACVVVVDVVVVVEGDGVKKDKYEMVAWKERQRVGRQQEEGRVLG</sequence>
<proteinExistence type="predicted"/>
<reference evidence="1" key="2">
    <citation type="journal article" date="2022" name="New Phytol.">
        <title>Evolutionary transition to the ectomycorrhizal habit in the genomes of a hyperdiverse lineage of mushroom-forming fungi.</title>
        <authorList>
            <person name="Looney B."/>
            <person name="Miyauchi S."/>
            <person name="Morin E."/>
            <person name="Drula E."/>
            <person name="Courty P.E."/>
            <person name="Kohler A."/>
            <person name="Kuo A."/>
            <person name="LaButti K."/>
            <person name="Pangilinan J."/>
            <person name="Lipzen A."/>
            <person name="Riley R."/>
            <person name="Andreopoulos W."/>
            <person name="He G."/>
            <person name="Johnson J."/>
            <person name="Nolan M."/>
            <person name="Tritt A."/>
            <person name="Barry K.W."/>
            <person name="Grigoriev I.V."/>
            <person name="Nagy L.G."/>
            <person name="Hibbett D."/>
            <person name="Henrissat B."/>
            <person name="Matheny P.B."/>
            <person name="Labbe J."/>
            <person name="Martin F.M."/>
        </authorList>
    </citation>
    <scope>NUCLEOTIDE SEQUENCE</scope>
    <source>
        <strain evidence="1">FP105234-sp</strain>
    </source>
</reference>